<name>A0A7Y9LQV6_9MICC</name>
<dbReference type="PANTHER" id="PTHR43355">
    <property type="entry name" value="FLAVIN REDUCTASE (NADPH)"/>
    <property type="match status" value="1"/>
</dbReference>
<protein>
    <submittedName>
        <fullName evidence="2">Putative NADH-flavin reductase</fullName>
    </submittedName>
</protein>
<dbReference type="AlphaFoldDB" id="A0A7Y9LQV6"/>
<dbReference type="SUPFAM" id="SSF51735">
    <property type="entry name" value="NAD(P)-binding Rossmann-fold domains"/>
    <property type="match status" value="1"/>
</dbReference>
<organism evidence="2 3">
    <name type="scientific">Psychromicrobium silvestre</name>
    <dbReference type="NCBI Taxonomy" id="1645614"/>
    <lineage>
        <taxon>Bacteria</taxon>
        <taxon>Bacillati</taxon>
        <taxon>Actinomycetota</taxon>
        <taxon>Actinomycetes</taxon>
        <taxon>Micrococcales</taxon>
        <taxon>Micrococcaceae</taxon>
        <taxon>Psychromicrobium</taxon>
    </lineage>
</organism>
<dbReference type="Pfam" id="PF13460">
    <property type="entry name" value="NAD_binding_10"/>
    <property type="match status" value="1"/>
</dbReference>
<reference evidence="2 3" key="1">
    <citation type="submission" date="2020-07" db="EMBL/GenBank/DDBJ databases">
        <title>Sequencing the genomes of 1000 actinobacteria strains.</title>
        <authorList>
            <person name="Klenk H.-P."/>
        </authorList>
    </citation>
    <scope>NUCLEOTIDE SEQUENCE [LARGE SCALE GENOMIC DNA]</scope>
    <source>
        <strain evidence="2 3">DSM 102047</strain>
    </source>
</reference>
<comment type="caution">
    <text evidence="2">The sequence shown here is derived from an EMBL/GenBank/DDBJ whole genome shotgun (WGS) entry which is preliminary data.</text>
</comment>
<evidence type="ECO:0000313" key="2">
    <source>
        <dbReference type="EMBL" id="NYE93925.1"/>
    </source>
</evidence>
<dbReference type="Gene3D" id="3.40.50.720">
    <property type="entry name" value="NAD(P)-binding Rossmann-like Domain"/>
    <property type="match status" value="1"/>
</dbReference>
<dbReference type="InterPro" id="IPR036291">
    <property type="entry name" value="NAD(P)-bd_dom_sf"/>
</dbReference>
<gene>
    <name evidence="2" type="ORF">FHU41_000146</name>
</gene>
<dbReference type="GO" id="GO:0004074">
    <property type="term" value="F:biliverdin reductase [NAD(P)H] activity"/>
    <property type="evidence" value="ECO:0007669"/>
    <property type="project" value="TreeGrafter"/>
</dbReference>
<keyword evidence="3" id="KW-1185">Reference proteome</keyword>
<evidence type="ECO:0000313" key="3">
    <source>
        <dbReference type="Proteomes" id="UP000521748"/>
    </source>
</evidence>
<dbReference type="EMBL" id="JACBYQ010000001">
    <property type="protein sequence ID" value="NYE93925.1"/>
    <property type="molecule type" value="Genomic_DNA"/>
</dbReference>
<dbReference type="InterPro" id="IPR051606">
    <property type="entry name" value="Polyketide_Oxido-like"/>
</dbReference>
<dbReference type="RefSeq" id="WP_179387758.1">
    <property type="nucleotide sequence ID" value="NZ_JACBYQ010000001.1"/>
</dbReference>
<dbReference type="GO" id="GO:0042602">
    <property type="term" value="F:riboflavin reductase (NADPH) activity"/>
    <property type="evidence" value="ECO:0007669"/>
    <property type="project" value="TreeGrafter"/>
</dbReference>
<feature type="domain" description="NAD(P)-binding" evidence="1">
    <location>
        <begin position="7"/>
        <end position="201"/>
    </location>
</feature>
<accession>A0A7Y9LQV6</accession>
<dbReference type="PANTHER" id="PTHR43355:SF2">
    <property type="entry name" value="FLAVIN REDUCTASE (NADPH)"/>
    <property type="match status" value="1"/>
</dbReference>
<sequence length="212" mass="22430">MELTIFGASGRIGQQLVSQALAAGHQVTAVVRQPGDFPLTGAGLQVFGSPVRDDVENLRRAVAGRQAVLSGLGPRSRKDAGITTPLTRAIVQAMEAESVKRLLVVSAAPLGPTPVDEPFWLAKIATPLISAILKGNYDDLRAMEAELASSNLDWTSVRPPRLLDKPLRGNYRSAIDGNPRAASSIGRADVAAAMLSMIDDPATFRHPVGVAY</sequence>
<evidence type="ECO:0000259" key="1">
    <source>
        <dbReference type="Pfam" id="PF13460"/>
    </source>
</evidence>
<proteinExistence type="predicted"/>
<dbReference type="Proteomes" id="UP000521748">
    <property type="component" value="Unassembled WGS sequence"/>
</dbReference>
<dbReference type="InterPro" id="IPR016040">
    <property type="entry name" value="NAD(P)-bd_dom"/>
</dbReference>